<evidence type="ECO:0000313" key="12">
    <source>
        <dbReference type="EMBL" id="PPJ51273.1"/>
    </source>
</evidence>
<dbReference type="STRING" id="357750.A0A2S6BUX3"/>
<dbReference type="InterPro" id="IPR027417">
    <property type="entry name" value="P-loop_NTPase"/>
</dbReference>
<dbReference type="PROSITE" id="PS00518">
    <property type="entry name" value="ZF_RING_1"/>
    <property type="match status" value="1"/>
</dbReference>
<feature type="compositionally biased region" description="Pro residues" evidence="9">
    <location>
        <begin position="1558"/>
        <end position="1574"/>
    </location>
</feature>
<dbReference type="GO" id="GO:0047499">
    <property type="term" value="F:calcium-independent phospholipase A2 activity"/>
    <property type="evidence" value="ECO:0007669"/>
    <property type="project" value="TreeGrafter"/>
</dbReference>
<dbReference type="GO" id="GO:0008270">
    <property type="term" value="F:zinc ion binding"/>
    <property type="evidence" value="ECO:0007669"/>
    <property type="project" value="UniProtKB-KW"/>
</dbReference>
<feature type="short sequence motif" description="DGA/G" evidence="8">
    <location>
        <begin position="931"/>
        <end position="933"/>
    </location>
</feature>
<feature type="compositionally biased region" description="Polar residues" evidence="9">
    <location>
        <begin position="1595"/>
        <end position="1617"/>
    </location>
</feature>
<reference evidence="13" key="1">
    <citation type="journal article" date="2017" name="bioRxiv">
        <title>Conservation of a gene cluster reveals novel cercosporin biosynthetic mechanisms and extends production to the genus Colletotrichum.</title>
        <authorList>
            <person name="de Jonge R."/>
            <person name="Ebert M.K."/>
            <person name="Huitt-Roehl C.R."/>
            <person name="Pal P."/>
            <person name="Suttle J.C."/>
            <person name="Spanner R.E."/>
            <person name="Neubauer J.D."/>
            <person name="Jurick W.M.II."/>
            <person name="Stott K.A."/>
            <person name="Secor G.A."/>
            <person name="Thomma B.P.H.J."/>
            <person name="Van de Peer Y."/>
            <person name="Townsend C.A."/>
            <person name="Bolton M.D."/>
        </authorList>
    </citation>
    <scope>NUCLEOTIDE SEQUENCE [LARGE SCALE GENOMIC DNA]</scope>
    <source>
        <strain evidence="13">CBS538.71</strain>
    </source>
</reference>
<dbReference type="GO" id="GO:0016042">
    <property type="term" value="P:lipid catabolic process"/>
    <property type="evidence" value="ECO:0007669"/>
    <property type="project" value="UniProtKB-KW"/>
</dbReference>
<evidence type="ECO:0000256" key="3">
    <source>
        <dbReference type="ARBA" id="ARBA00022801"/>
    </source>
</evidence>
<keyword evidence="4" id="KW-0862">Zinc</keyword>
<keyword evidence="6" id="KW-0443">Lipid metabolism</keyword>
<feature type="region of interest" description="Disordered" evidence="9">
    <location>
        <begin position="1337"/>
        <end position="1371"/>
    </location>
</feature>
<feature type="compositionally biased region" description="Polar residues" evidence="9">
    <location>
        <begin position="986"/>
        <end position="1001"/>
    </location>
</feature>
<dbReference type="GO" id="GO:0046486">
    <property type="term" value="P:glycerolipid metabolic process"/>
    <property type="evidence" value="ECO:0007669"/>
    <property type="project" value="UniProtKB-ARBA"/>
</dbReference>
<keyword evidence="13" id="KW-1185">Reference proteome</keyword>
<dbReference type="PROSITE" id="PS50089">
    <property type="entry name" value="ZF_RING_2"/>
    <property type="match status" value="1"/>
</dbReference>
<organism evidence="12 13">
    <name type="scientific">Cercospora berteroae</name>
    <dbReference type="NCBI Taxonomy" id="357750"/>
    <lineage>
        <taxon>Eukaryota</taxon>
        <taxon>Fungi</taxon>
        <taxon>Dikarya</taxon>
        <taxon>Ascomycota</taxon>
        <taxon>Pezizomycotina</taxon>
        <taxon>Dothideomycetes</taxon>
        <taxon>Dothideomycetidae</taxon>
        <taxon>Mycosphaerellales</taxon>
        <taxon>Mycosphaerellaceae</taxon>
        <taxon>Cercospora</taxon>
    </lineage>
</organism>
<feature type="region of interest" description="Disordered" evidence="9">
    <location>
        <begin position="1552"/>
        <end position="1631"/>
    </location>
</feature>
<dbReference type="SUPFAM" id="SSF52540">
    <property type="entry name" value="P-loop containing nucleoside triphosphate hydrolases"/>
    <property type="match status" value="1"/>
</dbReference>
<dbReference type="PROSITE" id="PS51635">
    <property type="entry name" value="PNPLA"/>
    <property type="match status" value="1"/>
</dbReference>
<evidence type="ECO:0000259" key="11">
    <source>
        <dbReference type="PROSITE" id="PS51635"/>
    </source>
</evidence>
<keyword evidence="2 7" id="KW-0863">Zinc-finger</keyword>
<accession>A0A2S6BUX3</accession>
<dbReference type="OrthoDB" id="194358at2759"/>
<dbReference type="Gene3D" id="3.40.1090.10">
    <property type="entry name" value="Cytosolic phospholipase A2 catalytic domain"/>
    <property type="match status" value="1"/>
</dbReference>
<comment type="caution">
    <text evidence="8">Lacks conserved residue(s) required for the propagation of feature annotation.</text>
</comment>
<dbReference type="InterPro" id="IPR002641">
    <property type="entry name" value="PNPLA_dom"/>
</dbReference>
<feature type="domain" description="PNPLA" evidence="11">
    <location>
        <begin position="737"/>
        <end position="944"/>
    </location>
</feature>
<evidence type="ECO:0000256" key="8">
    <source>
        <dbReference type="PROSITE-ProRule" id="PRU01161"/>
    </source>
</evidence>
<evidence type="ECO:0000256" key="9">
    <source>
        <dbReference type="SAM" id="MobiDB-lite"/>
    </source>
</evidence>
<feature type="domain" description="RING-type" evidence="10">
    <location>
        <begin position="671"/>
        <end position="714"/>
    </location>
</feature>
<evidence type="ECO:0008006" key="14">
    <source>
        <dbReference type="Google" id="ProtNLM"/>
    </source>
</evidence>
<gene>
    <name evidence="12" type="ORF">CBER1_08935</name>
</gene>
<feature type="compositionally biased region" description="Polar residues" evidence="9">
    <location>
        <begin position="1411"/>
        <end position="1420"/>
    </location>
</feature>
<feature type="compositionally biased region" description="Acidic residues" evidence="9">
    <location>
        <begin position="21"/>
        <end position="35"/>
    </location>
</feature>
<dbReference type="Proteomes" id="UP000237631">
    <property type="component" value="Unassembled WGS sequence"/>
</dbReference>
<evidence type="ECO:0000256" key="5">
    <source>
        <dbReference type="ARBA" id="ARBA00022963"/>
    </source>
</evidence>
<dbReference type="GO" id="GO:0016020">
    <property type="term" value="C:membrane"/>
    <property type="evidence" value="ECO:0007669"/>
    <property type="project" value="TreeGrafter"/>
</dbReference>
<sequence length="1631" mass="181078">MARNVRHSAYTTRDVSSESSCSDDEDDEPSEECEDDRCRGPTPPIWHCVDCDSSYCSECWVLQGPHKPKKKGRDGVPHEKTSPFVVKRLKGILNPTRNPDMIQRLHEDDEATKWFGVSKDATGRPNFEDYGRYATLMSSISPVNIQDAENRYPQIVSFIGVTNAGKSTLIKMLINHDSHSNANNADLAQFPSPVVGSVVNDALPTSGDVHLYADPTSHTEQLPILYADCEGFEGGERMPLGARARKRQSSKFEAAPSAHVLTRPIEWANNEESRQREFAVTALYPRLLYTFSDCVVFVLRNPKTFQSSVLMKLLDWGASSLEKSIGQPALPHCIVAINGTDPSVDDKEWGVDYATQSLLLSVKTALDPVEGVPRFRELAAYWRGLGKNIYNVEDLILRYYSSFKVIRIPAKPRYTTIHEQVGKLQGIIKSNCEESFRNKRRARMLTNADELNIYLQSGFDHFTSHLDIPFNFMRISLLRNPIPNDFGGHILQLCTTISAQQPNHQHGRIAWVFEKLSVMLASCVLLDCARFRKGRVDELFSNYEQFFDWAMGEYLEMHYPCSYISADGTRQCMLVKARHNVKGHQDEKGIIATGDYQAAFDAEFLPKWKSQLTAAIQRIARDFQYELDTISAGDEPSVPEERIALDLHIEYINQFFEAVGPASSMVSHATCFCCLMDVPEHPLPCGHVLCTACIKAYGKPHKSVLQISCCPLHRESTNWAKPASIRFKPVGAGVRILSLDGGGIRGIVQLEVLRAIEQALGGHLPVQVFFDLILGTGTGGLIATALSLKDRTVDSIIDMFSAMCDHAFTPRLKGVPVITQIAQMFGSAPKYKTKPLLGALKTAFTEDDDLFGAHDNSRNGARVALTSTSATGQETIVIASYRRPEDPIPAYAFERPHDPDMELKTYEAIAASLASPAFFKPFVFHGKTYLDGGLRSPNPAFIADRERRLIWPDQSEPDVFLSLGTGQNRITILQKLSDRQKAAYPTSAQTDTPASPTTTRASGRWRSKRTDDVLEAELAWQHFRQFVVRERADGKGRRFVRFNPDLDREPPSADSKSDLLSLQVNVRKRLQTAHRQAALRNVAHRLIASSFYLELQSKATAEKSEQVCSGVITCRFDDGSAELTGLGRIIEERRTDDFVPYFLVKPDLNNAESAFRIPISHAITDLMISRAVFGLPNVQIPLKNENNATSITLFLTKHDGLEPDGFAISGFPRVLLGEPKSVKPKRPVRTSSDQLLRRPSSRNPKLDGDSISLNGANVLPSNRSTHSMESWQDSLRDSNATSIEKKQSLANLIAQHQSSGPGSIKARTNRFWTYIGNNHMAQNPDMYTPEDLAKHGIDVSAFPRPPSSAGPEPRANTSTGFPPNPSPEPIVEIPSEEVTALPSLRSRYAFPPMSGIPESDGDRDDHHHHQPQNSVSHPLQALTQPTQSQIDINIQVPSREASAASTHSTSQSSSNTTTTAQRSSNTSTRQHGIPSLCETEFDEDDDWISTYSGEEVTLAEAQASPLVQYPPQFPVRQSSCGKLNSKFQNMSTTYDALPVDHNVAAETNGYNHAKSLLPRPPAPAYVDPPPPIPPRAQRSNPNNPLETVVAGAMPDQSTTSALDRWLSSQKSQSSLVRKQNERLKVVHEEEE</sequence>
<evidence type="ECO:0000256" key="2">
    <source>
        <dbReference type="ARBA" id="ARBA00022771"/>
    </source>
</evidence>
<evidence type="ECO:0000256" key="1">
    <source>
        <dbReference type="ARBA" id="ARBA00022723"/>
    </source>
</evidence>
<feature type="compositionally biased region" description="Low complexity" evidence="9">
    <location>
        <begin position="1441"/>
        <end position="1469"/>
    </location>
</feature>
<dbReference type="CDD" id="cd07199">
    <property type="entry name" value="Pat17_PNPLA8_PNPLA9_like"/>
    <property type="match status" value="1"/>
</dbReference>
<dbReference type="PANTHER" id="PTHR24185:SF1">
    <property type="entry name" value="CALCIUM-INDEPENDENT PHOSPHOLIPASE A2-GAMMA"/>
    <property type="match status" value="1"/>
</dbReference>
<dbReference type="InterPro" id="IPR016035">
    <property type="entry name" value="Acyl_Trfase/lysoPLipase"/>
</dbReference>
<feature type="region of interest" description="Disordered" evidence="9">
    <location>
        <begin position="1388"/>
        <end position="1420"/>
    </location>
</feature>
<keyword evidence="5" id="KW-0442">Lipid degradation</keyword>
<feature type="region of interest" description="Disordered" evidence="9">
    <location>
        <begin position="1219"/>
        <end position="1273"/>
    </location>
</feature>
<dbReference type="PANTHER" id="PTHR24185">
    <property type="entry name" value="CALCIUM-INDEPENDENT PHOSPHOLIPASE A2-GAMMA"/>
    <property type="match status" value="1"/>
</dbReference>
<feature type="region of interest" description="Disordered" evidence="9">
    <location>
        <begin position="1"/>
        <end position="38"/>
    </location>
</feature>
<dbReference type="EMBL" id="PNEN01001760">
    <property type="protein sequence ID" value="PPJ51273.1"/>
    <property type="molecule type" value="Genomic_DNA"/>
</dbReference>
<keyword evidence="1" id="KW-0479">Metal-binding</keyword>
<feature type="region of interest" description="Disordered" evidence="9">
    <location>
        <begin position="981"/>
        <end position="1006"/>
    </location>
</feature>
<evidence type="ECO:0000256" key="6">
    <source>
        <dbReference type="ARBA" id="ARBA00023098"/>
    </source>
</evidence>
<dbReference type="InterPro" id="IPR017907">
    <property type="entry name" value="Znf_RING_CS"/>
</dbReference>
<name>A0A2S6BUX3_9PEZI</name>
<dbReference type="SUPFAM" id="SSF52151">
    <property type="entry name" value="FabD/lysophospholipase-like"/>
    <property type="match status" value="1"/>
</dbReference>
<dbReference type="GO" id="GO:0019369">
    <property type="term" value="P:arachidonate metabolic process"/>
    <property type="evidence" value="ECO:0007669"/>
    <property type="project" value="TreeGrafter"/>
</dbReference>
<evidence type="ECO:0000259" key="10">
    <source>
        <dbReference type="PROSITE" id="PS50089"/>
    </source>
</evidence>
<dbReference type="CDD" id="cd19757">
    <property type="entry name" value="Bbox1"/>
    <property type="match status" value="1"/>
</dbReference>
<feature type="compositionally biased region" description="Basic and acidic residues" evidence="9">
    <location>
        <begin position="1618"/>
        <end position="1631"/>
    </location>
</feature>
<protein>
    <recommendedName>
        <fullName evidence="14">PNPLA domain-containing protein</fullName>
    </recommendedName>
</protein>
<feature type="compositionally biased region" description="Polar residues" evidence="9">
    <location>
        <begin position="1251"/>
        <end position="1273"/>
    </location>
</feature>
<evidence type="ECO:0000256" key="7">
    <source>
        <dbReference type="PROSITE-ProRule" id="PRU00175"/>
    </source>
</evidence>
<feature type="short sequence motif" description="GXGXXG" evidence="8">
    <location>
        <begin position="741"/>
        <end position="746"/>
    </location>
</feature>
<keyword evidence="3" id="KW-0378">Hydrolase</keyword>
<dbReference type="Pfam" id="PF01734">
    <property type="entry name" value="Patatin"/>
    <property type="match status" value="1"/>
</dbReference>
<comment type="caution">
    <text evidence="12">The sequence shown here is derived from an EMBL/GenBank/DDBJ whole genome shotgun (WGS) entry which is preliminary data.</text>
</comment>
<evidence type="ECO:0000313" key="13">
    <source>
        <dbReference type="Proteomes" id="UP000237631"/>
    </source>
</evidence>
<feature type="region of interest" description="Disordered" evidence="9">
    <location>
        <begin position="1438"/>
        <end position="1476"/>
    </location>
</feature>
<evidence type="ECO:0000256" key="4">
    <source>
        <dbReference type="ARBA" id="ARBA00022833"/>
    </source>
</evidence>
<proteinExistence type="predicted"/>
<dbReference type="CDD" id="cd16449">
    <property type="entry name" value="RING-HC"/>
    <property type="match status" value="1"/>
</dbReference>
<dbReference type="InterPro" id="IPR001841">
    <property type="entry name" value="Znf_RING"/>
</dbReference>